<sequence>MSLDDSKFSSLPQDSDSQKTIDGLLLKERDLSHVEHATRRDEPPVVQYRLYRRRFTGMIALILLNIIAAMSWPWFGPISNNVASEFRITLDQVNWLGNIVALVYLPGALLVPHIVSCYGIRICCQVGAVALIFSSWIRYSGTALSLPPNGAYALLIIGQFFASIAQPLYQVLSPIYSETWFDLNGRTTATMILGISNPFGGAIGQLISPLVGDTRQSILVLGILSTAVTPLVFLISKAPPTPPTYAASKKTPSLMSLCRAVLGLKTEPAAFMTYRERVDFMIITAIFGVLVAASNSFAILSAQILQPAGYSSDESGFMGACLLLTGMAAAVVTAPLFDRVFTYHLARTAKYFVPCVAVGWFSLIWAGRPLRQHFWTQLEPDGDPHLVVKPHNTAGLFIIMTIIGVGSVPMLAVGMELACELTRNADASSSILWFAGNLGGIIFILVGGALRRGPDASPPLNMKRFLIFQGIIIMAVCSSIFFLQGAQQRKQLDEEKKRELSTQQEMNVSHRS</sequence>
<dbReference type="PANTHER" id="PTHR10924">
    <property type="entry name" value="MAJOR FACILITATOR SUPERFAMILY PROTEIN-RELATED"/>
    <property type="match status" value="1"/>
</dbReference>
<evidence type="ECO:0000256" key="2">
    <source>
        <dbReference type="ARBA" id="ARBA00022692"/>
    </source>
</evidence>
<keyword evidence="3 5" id="KW-1133">Transmembrane helix</keyword>
<feature type="transmembrane region" description="Helical" evidence="5">
    <location>
        <begin position="280"/>
        <end position="305"/>
    </location>
</feature>
<evidence type="ECO:0000256" key="1">
    <source>
        <dbReference type="ARBA" id="ARBA00004141"/>
    </source>
</evidence>
<comment type="caution">
    <text evidence="6">The sequence shown here is derived from an EMBL/GenBank/DDBJ whole genome shotgun (WGS) entry which is preliminary data.</text>
</comment>
<evidence type="ECO:0000256" key="5">
    <source>
        <dbReference type="SAM" id="Phobius"/>
    </source>
</evidence>
<dbReference type="AlphaFoldDB" id="A0A8H5BF09"/>
<feature type="transmembrane region" description="Helical" evidence="5">
    <location>
        <begin position="190"/>
        <end position="211"/>
    </location>
</feature>
<feature type="transmembrane region" description="Helical" evidence="5">
    <location>
        <begin position="394"/>
        <end position="419"/>
    </location>
</feature>
<dbReference type="InterPro" id="IPR036259">
    <property type="entry name" value="MFS_trans_sf"/>
</dbReference>
<accession>A0A8H5BF09</accession>
<dbReference type="PANTHER" id="PTHR10924:SF6">
    <property type="entry name" value="SOLUTE CARRIER FAMILY 49 MEMBER A3"/>
    <property type="match status" value="1"/>
</dbReference>
<feature type="transmembrane region" description="Helical" evidence="5">
    <location>
        <begin position="122"/>
        <end position="139"/>
    </location>
</feature>
<evidence type="ECO:0000256" key="3">
    <source>
        <dbReference type="ARBA" id="ARBA00022989"/>
    </source>
</evidence>
<feature type="transmembrane region" description="Helical" evidence="5">
    <location>
        <begin position="95"/>
        <end position="115"/>
    </location>
</feature>
<dbReference type="Pfam" id="PF07690">
    <property type="entry name" value="MFS_1"/>
    <property type="match status" value="1"/>
</dbReference>
<dbReference type="InterPro" id="IPR049680">
    <property type="entry name" value="FLVCR1-2_SLC49-like"/>
</dbReference>
<dbReference type="GO" id="GO:0016020">
    <property type="term" value="C:membrane"/>
    <property type="evidence" value="ECO:0007669"/>
    <property type="project" value="UniProtKB-SubCell"/>
</dbReference>
<gene>
    <name evidence="6" type="ORF">D9619_001433</name>
</gene>
<organism evidence="6 7">
    <name type="scientific">Psilocybe cf. subviscida</name>
    <dbReference type="NCBI Taxonomy" id="2480587"/>
    <lineage>
        <taxon>Eukaryota</taxon>
        <taxon>Fungi</taxon>
        <taxon>Dikarya</taxon>
        <taxon>Basidiomycota</taxon>
        <taxon>Agaricomycotina</taxon>
        <taxon>Agaricomycetes</taxon>
        <taxon>Agaricomycetidae</taxon>
        <taxon>Agaricales</taxon>
        <taxon>Agaricineae</taxon>
        <taxon>Strophariaceae</taxon>
        <taxon>Psilocybe</taxon>
    </lineage>
</organism>
<dbReference type="InterPro" id="IPR011701">
    <property type="entry name" value="MFS"/>
</dbReference>
<feature type="transmembrane region" description="Helical" evidence="5">
    <location>
        <begin position="349"/>
        <end position="367"/>
    </location>
</feature>
<dbReference type="Proteomes" id="UP000567179">
    <property type="component" value="Unassembled WGS sequence"/>
</dbReference>
<keyword evidence="2 5" id="KW-0812">Transmembrane</keyword>
<feature type="transmembrane region" description="Helical" evidence="5">
    <location>
        <begin position="151"/>
        <end position="169"/>
    </location>
</feature>
<dbReference type="Gene3D" id="1.20.1250.20">
    <property type="entry name" value="MFS general substrate transporter like domains"/>
    <property type="match status" value="2"/>
</dbReference>
<feature type="transmembrane region" description="Helical" evidence="5">
    <location>
        <begin position="217"/>
        <end position="235"/>
    </location>
</feature>
<name>A0A8H5BF09_9AGAR</name>
<evidence type="ECO:0000256" key="4">
    <source>
        <dbReference type="ARBA" id="ARBA00023136"/>
    </source>
</evidence>
<feature type="transmembrane region" description="Helical" evidence="5">
    <location>
        <begin position="317"/>
        <end position="337"/>
    </location>
</feature>
<dbReference type="EMBL" id="JAACJJ010000028">
    <property type="protein sequence ID" value="KAF5321969.1"/>
    <property type="molecule type" value="Genomic_DNA"/>
</dbReference>
<evidence type="ECO:0000313" key="7">
    <source>
        <dbReference type="Proteomes" id="UP000567179"/>
    </source>
</evidence>
<evidence type="ECO:0000313" key="6">
    <source>
        <dbReference type="EMBL" id="KAF5321969.1"/>
    </source>
</evidence>
<proteinExistence type="predicted"/>
<keyword evidence="7" id="KW-1185">Reference proteome</keyword>
<dbReference type="GO" id="GO:0022857">
    <property type="term" value="F:transmembrane transporter activity"/>
    <property type="evidence" value="ECO:0007669"/>
    <property type="project" value="InterPro"/>
</dbReference>
<feature type="transmembrane region" description="Helical" evidence="5">
    <location>
        <begin position="465"/>
        <end position="483"/>
    </location>
</feature>
<reference evidence="6 7" key="1">
    <citation type="journal article" date="2020" name="ISME J.">
        <title>Uncovering the hidden diversity of litter-decomposition mechanisms in mushroom-forming fungi.</title>
        <authorList>
            <person name="Floudas D."/>
            <person name="Bentzer J."/>
            <person name="Ahren D."/>
            <person name="Johansson T."/>
            <person name="Persson P."/>
            <person name="Tunlid A."/>
        </authorList>
    </citation>
    <scope>NUCLEOTIDE SEQUENCE [LARGE SCALE GENOMIC DNA]</scope>
    <source>
        <strain evidence="6 7">CBS 101986</strain>
    </source>
</reference>
<evidence type="ECO:0008006" key="8">
    <source>
        <dbReference type="Google" id="ProtNLM"/>
    </source>
</evidence>
<keyword evidence="4 5" id="KW-0472">Membrane</keyword>
<feature type="transmembrane region" description="Helical" evidence="5">
    <location>
        <begin position="431"/>
        <end position="450"/>
    </location>
</feature>
<dbReference type="OrthoDB" id="422206at2759"/>
<protein>
    <recommendedName>
        <fullName evidence="8">MFS general substrate transporter</fullName>
    </recommendedName>
</protein>
<dbReference type="SUPFAM" id="SSF103473">
    <property type="entry name" value="MFS general substrate transporter"/>
    <property type="match status" value="1"/>
</dbReference>
<feature type="transmembrane region" description="Helical" evidence="5">
    <location>
        <begin position="55"/>
        <end position="75"/>
    </location>
</feature>
<comment type="subcellular location">
    <subcellularLocation>
        <location evidence="1">Membrane</location>
        <topology evidence="1">Multi-pass membrane protein</topology>
    </subcellularLocation>
</comment>